<comment type="caution">
    <text evidence="7">The sequence shown here is derived from an EMBL/GenBank/DDBJ whole genome shotgun (WGS) entry which is preliminary data.</text>
</comment>
<name>F5VF38_9LACO</name>
<dbReference type="AlphaFoldDB" id="F5VF38"/>
<keyword evidence="5" id="KW-0051">Antiviral defense</keyword>
<accession>F5VF38</accession>
<dbReference type="EMBL" id="AFMN01000001">
    <property type="protein sequence ID" value="EGL99456.1"/>
    <property type="molecule type" value="Genomic_DNA"/>
</dbReference>
<dbReference type="GO" id="GO:0003723">
    <property type="term" value="F:RNA binding"/>
    <property type="evidence" value="ECO:0007669"/>
    <property type="project" value="UniProtKB-KW"/>
</dbReference>
<evidence type="ECO:0000256" key="3">
    <source>
        <dbReference type="ARBA" id="ARBA00016118"/>
    </source>
</evidence>
<organism evidence="7 8">
    <name type="scientific">Ligilactobacillus salivarius NIAS840</name>
    <dbReference type="NCBI Taxonomy" id="1029822"/>
    <lineage>
        <taxon>Bacteria</taxon>
        <taxon>Bacillati</taxon>
        <taxon>Bacillota</taxon>
        <taxon>Bacilli</taxon>
        <taxon>Lactobacillales</taxon>
        <taxon>Lactobacillaceae</taxon>
        <taxon>Ligilactobacillus</taxon>
    </lineage>
</organism>
<dbReference type="InterPro" id="IPR010149">
    <property type="entry name" value="CRISPR-assoc_prot_Csm2_III-A"/>
</dbReference>
<evidence type="ECO:0000256" key="2">
    <source>
        <dbReference type="ARBA" id="ARBA00006896"/>
    </source>
</evidence>
<dbReference type="NCBIfam" id="TIGR01870">
    <property type="entry name" value="cas_TM1810_Csm2"/>
    <property type="match status" value="1"/>
</dbReference>
<dbReference type="GO" id="GO:0051607">
    <property type="term" value="P:defense response to virus"/>
    <property type="evidence" value="ECO:0007669"/>
    <property type="project" value="UniProtKB-KW"/>
</dbReference>
<dbReference type="RefSeq" id="WP_003706183.1">
    <property type="nucleotide sequence ID" value="NZ_AFMN01000001.1"/>
</dbReference>
<protein>
    <recommendedName>
        <fullName evidence="3">CRISPR system Cms protein Csm2</fullName>
    </recommendedName>
    <alternativeName>
        <fullName evidence="6">CRISPR type III A-associated protein Csm2</fullName>
    </alternativeName>
</protein>
<evidence type="ECO:0000256" key="5">
    <source>
        <dbReference type="ARBA" id="ARBA00023118"/>
    </source>
</evidence>
<dbReference type="PATRIC" id="fig|1029822.3.peg.1171"/>
<evidence type="ECO:0000256" key="4">
    <source>
        <dbReference type="ARBA" id="ARBA00022884"/>
    </source>
</evidence>
<evidence type="ECO:0000256" key="6">
    <source>
        <dbReference type="ARBA" id="ARBA00031723"/>
    </source>
</evidence>
<dbReference type="Proteomes" id="UP000006227">
    <property type="component" value="Unassembled WGS sequence"/>
</dbReference>
<evidence type="ECO:0000256" key="1">
    <source>
        <dbReference type="ARBA" id="ARBA00003640"/>
    </source>
</evidence>
<comment type="similarity">
    <text evidence="2">Belongs to the CRISPR-associated Csm2 family.</text>
</comment>
<evidence type="ECO:0000313" key="7">
    <source>
        <dbReference type="EMBL" id="EGL99456.1"/>
    </source>
</evidence>
<sequence>MYNNQKSNRINGQRKPKGNYNRIIKQKFPLKFTDESYVDEARKIIGIFKEEKFKINKNILTNTQLRNLLAMTNSVYAEAQKKGFDSVKGDIAYLKIHFIYQSGRNIAVKAFVELAQLIKVIEELKNLKDLQRFCRYMEALVAYFKYCGGSEN</sequence>
<comment type="function">
    <text evidence="1">This subunit may be involved in monitoring complementarity of crRNA and target RNA.</text>
</comment>
<evidence type="ECO:0000313" key="8">
    <source>
        <dbReference type="Proteomes" id="UP000006227"/>
    </source>
</evidence>
<keyword evidence="4" id="KW-0694">RNA-binding</keyword>
<gene>
    <name evidence="7" type="ORF">NIAS840_01174</name>
</gene>
<dbReference type="Pfam" id="PF03750">
    <property type="entry name" value="Csm2_III-A"/>
    <property type="match status" value="1"/>
</dbReference>
<reference evidence="7 8" key="1">
    <citation type="journal article" date="2011" name="J. Bacteriol.">
        <title>Genome Sequence of Lactobacillus salivarius NIAS840, Isolated from Chicken Intestine.</title>
        <authorList>
            <person name="Ham J.S."/>
            <person name="Kim H.W."/>
            <person name="Seol K.H."/>
            <person name="Jang A."/>
            <person name="Jeong S.G."/>
            <person name="Oh M.H."/>
            <person name="Kim D.H."/>
            <person name="Kang D.K."/>
            <person name="Kim G.B."/>
            <person name="Cha C.J."/>
        </authorList>
    </citation>
    <scope>NUCLEOTIDE SEQUENCE [LARGE SCALE GENOMIC DNA]</scope>
    <source>
        <strain evidence="7 8">NIAS840</strain>
    </source>
</reference>
<proteinExistence type="inferred from homology"/>